<evidence type="ECO:0000256" key="1">
    <source>
        <dbReference type="SAM" id="MobiDB-lite"/>
    </source>
</evidence>
<comment type="caution">
    <text evidence="3">The sequence shown here is derived from an EMBL/GenBank/DDBJ whole genome shotgun (WGS) entry which is preliminary data.</text>
</comment>
<dbReference type="InParanoid" id="V5FFV4"/>
<feature type="region of interest" description="Disordered" evidence="1">
    <location>
        <begin position="1"/>
        <end position="62"/>
    </location>
</feature>
<dbReference type="EMBL" id="BAUL01000167">
    <property type="protein sequence ID" value="GAD96489.1"/>
    <property type="molecule type" value="Genomic_DNA"/>
</dbReference>
<accession>V5FFV4</accession>
<dbReference type="GO" id="GO:0005634">
    <property type="term" value="C:nucleus"/>
    <property type="evidence" value="ECO:0007669"/>
    <property type="project" value="TreeGrafter"/>
</dbReference>
<sequence length="329" mass="36686">MPIVRKRRAEPEPEASEEEGSSSSEAGEQSQHDSRRQRRRTGDAQPDESGDSDSSGSEVEAPSVVDVMVKKMVRLALASEYSRQPIRRTDISAKVLGEQGARRFKAVFDEAQAVLRKRFAAQRVEKPSSATKSWILTSTLPPAYRTPTIIPPTKAPSSWSESTYTALYTFIISVISLNGGSLPEQKLDRYLRRTNTDAYTPIDRTERLLQRLCKDGYLVRNREMDGGEEVIEYMVGPRGKIEVGEKGVSGLVREVYGRPDPATLNSTASAEDKEDMEEFESRLRRSLGLGKQKAENHSGDQAAESQARGQGTRRTRRSNAQDSEEEDED</sequence>
<dbReference type="InterPro" id="IPR041898">
    <property type="entry name" value="MAGE_WH1"/>
</dbReference>
<dbReference type="InterPro" id="IPR037445">
    <property type="entry name" value="MAGE"/>
</dbReference>
<feature type="region of interest" description="Disordered" evidence="1">
    <location>
        <begin position="257"/>
        <end position="329"/>
    </location>
</feature>
<reference evidence="4" key="1">
    <citation type="journal article" date="2014" name="Genome Announc.">
        <title>Draft genome sequence of the formaldehyde-resistant fungus Byssochlamys spectabilis No. 5 (anamorph Paecilomyces variotii No. 5) (NBRC109023).</title>
        <authorList>
            <person name="Oka T."/>
            <person name="Ekino K."/>
            <person name="Fukuda K."/>
            <person name="Nomura Y."/>
        </authorList>
    </citation>
    <scope>NUCLEOTIDE SEQUENCE [LARGE SCALE GENOMIC DNA]</scope>
    <source>
        <strain evidence="4">No. 5 / NBRC 109023</strain>
    </source>
</reference>
<dbReference type="PANTHER" id="PTHR11736">
    <property type="entry name" value="MELANOMA-ASSOCIATED ANTIGEN MAGE ANTIGEN"/>
    <property type="match status" value="1"/>
</dbReference>
<dbReference type="Gene3D" id="1.10.10.1200">
    <property type="entry name" value="MAGE homology domain, winged helix WH1 motif"/>
    <property type="match status" value="1"/>
</dbReference>
<dbReference type="Gene3D" id="1.10.10.1210">
    <property type="entry name" value="MAGE homology domain, winged helix WH2 motif"/>
    <property type="match status" value="1"/>
</dbReference>
<keyword evidence="4" id="KW-1185">Reference proteome</keyword>
<dbReference type="Pfam" id="PF01454">
    <property type="entry name" value="MAGE"/>
    <property type="match status" value="1"/>
</dbReference>
<name>V5FFV4_BYSSN</name>
<dbReference type="OrthoDB" id="205198at2759"/>
<dbReference type="InterPro" id="IPR002190">
    <property type="entry name" value="MHD_dom"/>
</dbReference>
<evidence type="ECO:0000313" key="3">
    <source>
        <dbReference type="EMBL" id="GAD96489.1"/>
    </source>
</evidence>
<dbReference type="GO" id="GO:0006281">
    <property type="term" value="P:DNA repair"/>
    <property type="evidence" value="ECO:0007669"/>
    <property type="project" value="TreeGrafter"/>
</dbReference>
<dbReference type="PANTHER" id="PTHR11736:SF14">
    <property type="entry name" value="NSE3 HOMOLOG, SMC5-SMC6 COMPLEX COMPONENT"/>
    <property type="match status" value="1"/>
</dbReference>
<dbReference type="Proteomes" id="UP000018001">
    <property type="component" value="Unassembled WGS sequence"/>
</dbReference>
<gene>
    <name evidence="3" type="ORF">PVAR5_5144</name>
</gene>
<dbReference type="HOGENOM" id="CLU_048908_1_0_1"/>
<dbReference type="SMART" id="SM01373">
    <property type="entry name" value="MAGE"/>
    <property type="match status" value="1"/>
</dbReference>
<feature type="domain" description="MAGE" evidence="2">
    <location>
        <begin position="72"/>
        <end position="248"/>
    </location>
</feature>
<proteinExistence type="predicted"/>
<protein>
    <recommendedName>
        <fullName evidence="2">MAGE domain-containing protein</fullName>
    </recommendedName>
</protein>
<evidence type="ECO:0000313" key="4">
    <source>
        <dbReference type="Proteomes" id="UP000018001"/>
    </source>
</evidence>
<organism evidence="3 4">
    <name type="scientific">Byssochlamys spectabilis (strain No. 5 / NBRC 109023)</name>
    <name type="common">Paecilomyces variotii</name>
    <dbReference type="NCBI Taxonomy" id="1356009"/>
    <lineage>
        <taxon>Eukaryota</taxon>
        <taxon>Fungi</taxon>
        <taxon>Dikarya</taxon>
        <taxon>Ascomycota</taxon>
        <taxon>Pezizomycotina</taxon>
        <taxon>Eurotiomycetes</taxon>
        <taxon>Eurotiomycetidae</taxon>
        <taxon>Eurotiales</taxon>
        <taxon>Thermoascaceae</taxon>
        <taxon>Paecilomyces</taxon>
    </lineage>
</organism>
<dbReference type="AlphaFoldDB" id="V5FFV4"/>
<dbReference type="InterPro" id="IPR041899">
    <property type="entry name" value="MAGE_WH2"/>
</dbReference>
<evidence type="ECO:0000259" key="2">
    <source>
        <dbReference type="SMART" id="SM01373"/>
    </source>
</evidence>
<dbReference type="eggNOG" id="KOG4562">
    <property type="taxonomic scope" value="Eukaryota"/>
</dbReference>